<dbReference type="GO" id="GO:0005737">
    <property type="term" value="C:cytoplasm"/>
    <property type="evidence" value="ECO:0007669"/>
    <property type="project" value="InterPro"/>
</dbReference>
<keyword evidence="4" id="KW-0645">Protease</keyword>
<keyword evidence="8" id="KW-1185">Reference proteome</keyword>
<dbReference type="Proteomes" id="UP000834106">
    <property type="component" value="Chromosome 1"/>
</dbReference>
<dbReference type="Pfam" id="PF00883">
    <property type="entry name" value="Peptidase_M17"/>
    <property type="match status" value="1"/>
</dbReference>
<dbReference type="SUPFAM" id="SSF52949">
    <property type="entry name" value="Macro domain-like"/>
    <property type="match status" value="1"/>
</dbReference>
<sequence length="485" mass="51802">MLKEETCDCKISSEGKLGIQIQKSWIILRKSRLILWYLMKNHGDLCLSLVVIGQSIDNGLQHPNSSSGLATGFVRFLVYTISPLSSRRAKRMAHSIAKATLGLTRPNQIEPLKISFAAKEIDLLEWKGDILAVGTTETDLTKDENSKFKNLILQKLDSQLGGLLSEASSEEDFTGKAGQSTVLRLPNLGLKRASNVAITLASSGELTTESKLSLASAIATGALLGTYEDNRFKSESKKQGLKSVDILGLGTGPEIEKKLKYAEKVCSGIIFGKELVNAPANVLTPGILAEEAKRITSEHSDVLSATILDVEQCKELKMGSYLGVAAASANPPHFIHLCYRPPGGTVKTKLALVGKGLMFDSGGYNIKTGPSCSIELMKLDMGGSAAVLGAAKALGQIKPAGVEVHFIVAACENMISGTGMRPGDIITASNGKTIEVNNTDAEGRLTLADALVYACNQGVEKIVDLATLTGACVSWTLYCWCFYTQ</sequence>
<dbReference type="GO" id="GO:0006508">
    <property type="term" value="P:proteolysis"/>
    <property type="evidence" value="ECO:0007669"/>
    <property type="project" value="UniProtKB-KW"/>
</dbReference>
<dbReference type="Gene3D" id="3.40.630.10">
    <property type="entry name" value="Zn peptidases"/>
    <property type="match status" value="1"/>
</dbReference>
<evidence type="ECO:0000313" key="8">
    <source>
        <dbReference type="Proteomes" id="UP000834106"/>
    </source>
</evidence>
<comment type="similarity">
    <text evidence="1">Belongs to the peptidase M17 family.</text>
</comment>
<dbReference type="InterPro" id="IPR008283">
    <property type="entry name" value="Peptidase_M17_N"/>
</dbReference>
<name>A0AAD2DHI6_9LAMI</name>
<evidence type="ECO:0000313" key="7">
    <source>
        <dbReference type="EMBL" id="CAI9754737.1"/>
    </source>
</evidence>
<keyword evidence="5" id="KW-0378">Hydrolase</keyword>
<evidence type="ECO:0000259" key="6">
    <source>
        <dbReference type="PROSITE" id="PS00631"/>
    </source>
</evidence>
<gene>
    <name evidence="7" type="ORF">FPE_LOCUS2168</name>
</gene>
<evidence type="ECO:0000256" key="1">
    <source>
        <dbReference type="ARBA" id="ARBA00009528"/>
    </source>
</evidence>
<dbReference type="GO" id="GO:0070006">
    <property type="term" value="F:metalloaminopeptidase activity"/>
    <property type="evidence" value="ECO:0007669"/>
    <property type="project" value="InterPro"/>
</dbReference>
<dbReference type="InterPro" id="IPR043472">
    <property type="entry name" value="Macro_dom-like"/>
</dbReference>
<dbReference type="PANTHER" id="PTHR11963">
    <property type="entry name" value="LEUCINE AMINOPEPTIDASE-RELATED"/>
    <property type="match status" value="1"/>
</dbReference>
<comment type="subunit">
    <text evidence="2">Homohexamer (dimer of homotrimers).</text>
</comment>
<dbReference type="Pfam" id="PF02789">
    <property type="entry name" value="Peptidase_M17_N"/>
    <property type="match status" value="1"/>
</dbReference>
<protein>
    <recommendedName>
        <fullName evidence="6">Cytosol aminopeptidase domain-containing protein</fullName>
    </recommendedName>
</protein>
<dbReference type="PANTHER" id="PTHR11963:SF23">
    <property type="entry name" value="CYTOSOL AMINOPEPTIDASE"/>
    <property type="match status" value="1"/>
</dbReference>
<feature type="domain" description="Cytosol aminopeptidase" evidence="6">
    <location>
        <begin position="438"/>
        <end position="445"/>
    </location>
</feature>
<proteinExistence type="inferred from homology"/>
<accession>A0AAD2DHI6</accession>
<dbReference type="AlphaFoldDB" id="A0AAD2DHI6"/>
<reference evidence="7" key="1">
    <citation type="submission" date="2023-05" db="EMBL/GenBank/DDBJ databases">
        <authorList>
            <person name="Huff M."/>
        </authorList>
    </citation>
    <scope>NUCLEOTIDE SEQUENCE</scope>
</reference>
<dbReference type="GO" id="GO:0030145">
    <property type="term" value="F:manganese ion binding"/>
    <property type="evidence" value="ECO:0007669"/>
    <property type="project" value="InterPro"/>
</dbReference>
<dbReference type="PROSITE" id="PS00631">
    <property type="entry name" value="CYTOSOL_AP"/>
    <property type="match status" value="1"/>
</dbReference>
<evidence type="ECO:0000256" key="5">
    <source>
        <dbReference type="ARBA" id="ARBA00022801"/>
    </source>
</evidence>
<dbReference type="InterPro" id="IPR011356">
    <property type="entry name" value="Leucine_aapep/pepB"/>
</dbReference>
<evidence type="ECO:0000256" key="2">
    <source>
        <dbReference type="ARBA" id="ARBA00011867"/>
    </source>
</evidence>
<keyword evidence="3" id="KW-0031">Aminopeptidase</keyword>
<dbReference type="PRINTS" id="PR00481">
    <property type="entry name" value="LAMNOPPTDASE"/>
</dbReference>
<dbReference type="InterPro" id="IPR000819">
    <property type="entry name" value="Peptidase_M17_C"/>
</dbReference>
<dbReference type="Gene3D" id="3.40.220.10">
    <property type="entry name" value="Leucine Aminopeptidase, subunit E, domain 1"/>
    <property type="match status" value="2"/>
</dbReference>
<evidence type="ECO:0000256" key="3">
    <source>
        <dbReference type="ARBA" id="ARBA00022438"/>
    </source>
</evidence>
<organism evidence="7 8">
    <name type="scientific">Fraxinus pennsylvanica</name>
    <dbReference type="NCBI Taxonomy" id="56036"/>
    <lineage>
        <taxon>Eukaryota</taxon>
        <taxon>Viridiplantae</taxon>
        <taxon>Streptophyta</taxon>
        <taxon>Embryophyta</taxon>
        <taxon>Tracheophyta</taxon>
        <taxon>Spermatophyta</taxon>
        <taxon>Magnoliopsida</taxon>
        <taxon>eudicotyledons</taxon>
        <taxon>Gunneridae</taxon>
        <taxon>Pentapetalae</taxon>
        <taxon>asterids</taxon>
        <taxon>lamiids</taxon>
        <taxon>Lamiales</taxon>
        <taxon>Oleaceae</taxon>
        <taxon>Oleeae</taxon>
        <taxon>Fraxinus</taxon>
    </lineage>
</organism>
<dbReference type="SUPFAM" id="SSF53187">
    <property type="entry name" value="Zn-dependent exopeptidases"/>
    <property type="match status" value="1"/>
</dbReference>
<dbReference type="CDD" id="cd00433">
    <property type="entry name" value="Peptidase_M17"/>
    <property type="match status" value="1"/>
</dbReference>
<evidence type="ECO:0000256" key="4">
    <source>
        <dbReference type="ARBA" id="ARBA00022670"/>
    </source>
</evidence>
<dbReference type="EMBL" id="OU503036">
    <property type="protein sequence ID" value="CAI9754737.1"/>
    <property type="molecule type" value="Genomic_DNA"/>
</dbReference>